<evidence type="ECO:0000259" key="3">
    <source>
        <dbReference type="Pfam" id="PF05426"/>
    </source>
</evidence>
<keyword evidence="1" id="KW-0732">Signal</keyword>
<accession>A0A1M7CIT2</accession>
<dbReference type="Proteomes" id="UP000321726">
    <property type="component" value="Unassembled WGS sequence"/>
</dbReference>
<dbReference type="GO" id="GO:0042597">
    <property type="term" value="C:periplasmic space"/>
    <property type="evidence" value="ECO:0007669"/>
    <property type="project" value="InterPro"/>
</dbReference>
<dbReference type="RefSeq" id="WP_073434020.1">
    <property type="nucleotide sequence ID" value="NZ_BJXU01000122.1"/>
</dbReference>
<dbReference type="InterPro" id="IPR008929">
    <property type="entry name" value="Chondroitin_lyas"/>
</dbReference>
<reference evidence="5 6" key="1">
    <citation type="submission" date="2016-11" db="EMBL/GenBank/DDBJ databases">
        <authorList>
            <person name="Jaros S."/>
            <person name="Januszkiewicz K."/>
            <person name="Wedrychowicz H."/>
        </authorList>
    </citation>
    <scope>NUCLEOTIDE SEQUENCE [LARGE SCALE GENOMIC DNA]</scope>
    <source>
        <strain evidence="5 6">DSM 4740</strain>
    </source>
</reference>
<gene>
    <name evidence="4" type="ORF">HCU01_30020</name>
    <name evidence="5" type="ORF">SAMN05660971_01111</name>
</gene>
<keyword evidence="2 5" id="KW-0456">Lyase</keyword>
<dbReference type="Gene3D" id="1.50.10.100">
    <property type="entry name" value="Chondroitin AC/alginate lyase"/>
    <property type="match status" value="1"/>
</dbReference>
<evidence type="ECO:0000256" key="2">
    <source>
        <dbReference type="ARBA" id="ARBA00023239"/>
    </source>
</evidence>
<evidence type="ECO:0000313" key="4">
    <source>
        <dbReference type="EMBL" id="GEN25053.1"/>
    </source>
</evidence>
<dbReference type="STRING" id="44933.SAMN05660971_01111"/>
<dbReference type="AlphaFoldDB" id="A0A1M7CIT2"/>
<proteinExistence type="predicted"/>
<reference evidence="4 7" key="2">
    <citation type="submission" date="2019-07" db="EMBL/GenBank/DDBJ databases">
        <title>Whole genome shotgun sequence of Halomonas cupida NBRC 102219.</title>
        <authorList>
            <person name="Hosoyama A."/>
            <person name="Uohara A."/>
            <person name="Ohji S."/>
            <person name="Ichikawa N."/>
        </authorList>
    </citation>
    <scope>NUCLEOTIDE SEQUENCE [LARGE SCALE GENOMIC DNA]</scope>
    <source>
        <strain evidence="4 7">NBRC 102219</strain>
    </source>
</reference>
<feature type="domain" description="Alginate lyase" evidence="3">
    <location>
        <begin position="106"/>
        <end position="332"/>
    </location>
</feature>
<dbReference type="EMBL" id="FRCA01000002">
    <property type="protein sequence ID" value="SHL67182.1"/>
    <property type="molecule type" value="Genomic_DNA"/>
</dbReference>
<protein>
    <submittedName>
        <fullName evidence="5">Poly(Beta-D-mannuronate) lyase</fullName>
    </submittedName>
</protein>
<dbReference type="Pfam" id="PF05426">
    <property type="entry name" value="Alginate_lyase"/>
    <property type="match status" value="1"/>
</dbReference>
<organism evidence="5 6">
    <name type="scientific">Halomonas cupida</name>
    <dbReference type="NCBI Taxonomy" id="44933"/>
    <lineage>
        <taxon>Bacteria</taxon>
        <taxon>Pseudomonadati</taxon>
        <taxon>Pseudomonadota</taxon>
        <taxon>Gammaproteobacteria</taxon>
        <taxon>Oceanospirillales</taxon>
        <taxon>Halomonadaceae</taxon>
        <taxon>Halomonas</taxon>
    </lineage>
</organism>
<dbReference type="Proteomes" id="UP000184123">
    <property type="component" value="Unassembled WGS sequence"/>
</dbReference>
<name>A0A1M7CIT2_9GAMM</name>
<evidence type="ECO:0000256" key="1">
    <source>
        <dbReference type="ARBA" id="ARBA00022729"/>
    </source>
</evidence>
<keyword evidence="7" id="KW-1185">Reference proteome</keyword>
<dbReference type="InterPro" id="IPR008397">
    <property type="entry name" value="Alginate_lyase_dom"/>
</dbReference>
<evidence type="ECO:0000313" key="7">
    <source>
        <dbReference type="Proteomes" id="UP000321726"/>
    </source>
</evidence>
<sequence length="430" mass="48967">MLTRAITAWQSPPSRHPLQRVLALTFATLLAAPVSAMTLDERAELDLSDYRVTDSDASYVDLGSRIEVLRHTENSILLQERDQLANGPSCQQLLALEPITTRLRIPGYYPSPEAWELASEPLFQFEDSVSMLAGSYVATGDQYYAECLVSFLDRWAQHDALMDFHYDPIEPQAWFATESMIFAAGMAYSLVRPQIEAYTEERKRIEQWLNELAHRHVEIPGQEGNSCCNNHFYRRALYASVIGVLTEDNELFRFGVSAIHSALSDMTEEGAFPLEVARGRRATHYQNYALLYLITNMQVIARQGYPIFDLEVDGKDIHDAVDFALRIFKDPVALGDMAPLEQYTGFLKDNQYFSWMEIYQRRFPDARIEEFLQQVRPIYNRSAGGYITLYFMDEAAQQHIVINDEKRETQAFKGLEGSVDSSGQDASASD</sequence>
<dbReference type="GO" id="GO:0016829">
    <property type="term" value="F:lyase activity"/>
    <property type="evidence" value="ECO:0007669"/>
    <property type="project" value="UniProtKB-KW"/>
</dbReference>
<dbReference type="EMBL" id="BJXU01000122">
    <property type="protein sequence ID" value="GEN25053.1"/>
    <property type="molecule type" value="Genomic_DNA"/>
</dbReference>
<dbReference type="SUPFAM" id="SSF48230">
    <property type="entry name" value="Chondroitin AC/alginate lyase"/>
    <property type="match status" value="1"/>
</dbReference>
<evidence type="ECO:0000313" key="6">
    <source>
        <dbReference type="Proteomes" id="UP000184123"/>
    </source>
</evidence>
<dbReference type="OrthoDB" id="7210452at2"/>
<evidence type="ECO:0000313" key="5">
    <source>
        <dbReference type="EMBL" id="SHL67182.1"/>
    </source>
</evidence>